<gene>
    <name evidence="1" type="ORF">Maut_02143</name>
    <name evidence="2" type="ORF">MTAT_19160</name>
</gene>
<proteinExistence type="predicted"/>
<reference evidence="1 3" key="1">
    <citation type="submission" date="2016-08" db="EMBL/GenBank/DDBJ databases">
        <title>Moorella thermoacetica DSM 103132.</title>
        <authorList>
            <person name="Jendresen C.B."/>
            <person name="Redl S.M."/>
            <person name="Jensen T.O."/>
            <person name="Nielsen A.T."/>
        </authorList>
    </citation>
    <scope>NUCLEOTIDE SEQUENCE [LARGE SCALE GENOMIC DNA]</scope>
    <source>
        <strain evidence="1 3">DSM 103132</strain>
    </source>
</reference>
<dbReference type="AlphaFoldDB" id="A0AAC9HIX2"/>
<dbReference type="Proteomes" id="UP000322283">
    <property type="component" value="Unassembled WGS sequence"/>
</dbReference>
<protein>
    <submittedName>
        <fullName evidence="1">Uncharacterized protein</fullName>
    </submittedName>
</protein>
<evidence type="ECO:0000313" key="2">
    <source>
        <dbReference type="EMBL" id="TYL12674.1"/>
    </source>
</evidence>
<accession>A0AAC9HIX2</accession>
<dbReference type="EMBL" id="VCDX01000006">
    <property type="protein sequence ID" value="TYL12674.1"/>
    <property type="molecule type" value="Genomic_DNA"/>
</dbReference>
<organism evidence="1 3">
    <name type="scientific">Neomoorella thermoacetica</name>
    <name type="common">Clostridium thermoaceticum</name>
    <dbReference type="NCBI Taxonomy" id="1525"/>
    <lineage>
        <taxon>Bacteria</taxon>
        <taxon>Bacillati</taxon>
        <taxon>Bacillota</taxon>
        <taxon>Clostridia</taxon>
        <taxon>Neomoorellales</taxon>
        <taxon>Neomoorellaceae</taxon>
        <taxon>Neomoorella</taxon>
    </lineage>
</organism>
<dbReference type="EMBL" id="CP017019">
    <property type="protein sequence ID" value="AOQ24573.1"/>
    <property type="molecule type" value="Genomic_DNA"/>
</dbReference>
<sequence>MASCPLCGSNKFIAHQVCYLDVVVDDNNHWLNNLYESASASIYEAGTPFGPYVCLNCGQEYEELPK</sequence>
<evidence type="ECO:0000313" key="1">
    <source>
        <dbReference type="EMBL" id="AOQ24573.1"/>
    </source>
</evidence>
<evidence type="ECO:0000313" key="3">
    <source>
        <dbReference type="Proteomes" id="UP000094598"/>
    </source>
</evidence>
<reference evidence="2 4" key="2">
    <citation type="submission" date="2019-05" db="EMBL/GenBank/DDBJ databases">
        <title>Genome sequence of Moorella thermoacetica ATCC 33924.</title>
        <authorList>
            <person name="Poehlein A."/>
            <person name="Bengelsdorf F.R."/>
            <person name="Duerre P."/>
            <person name="Daniel R."/>
        </authorList>
    </citation>
    <scope>NUCLEOTIDE SEQUENCE [LARGE SCALE GENOMIC DNA]</scope>
    <source>
        <strain evidence="2 4">ATCC 33924</strain>
    </source>
</reference>
<keyword evidence="4" id="KW-1185">Reference proteome</keyword>
<name>A0AAC9HIX2_NEOTH</name>
<evidence type="ECO:0000313" key="4">
    <source>
        <dbReference type="Proteomes" id="UP000322283"/>
    </source>
</evidence>
<dbReference type="Proteomes" id="UP000094598">
    <property type="component" value="Chromosome"/>
</dbReference>